<sequence>MGGDQPRHGMPGLDAALATSAARHLPAASNGTWFCGDCGQSFVEHFDDASACVDGHFTPREWFSHVSQAAEDSAANRDA</sequence>
<dbReference type="STRING" id="443156.SAMN04489867_0910"/>
<keyword evidence="2" id="KW-1185">Reference proteome</keyword>
<protein>
    <submittedName>
        <fullName evidence="1">Uncharacterized protein</fullName>
    </submittedName>
</protein>
<proteinExistence type="predicted"/>
<dbReference type="AlphaFoldDB" id="A0A1H0NDQ0"/>
<reference evidence="2" key="1">
    <citation type="submission" date="2016-10" db="EMBL/GenBank/DDBJ databases">
        <authorList>
            <person name="Varghese N."/>
            <person name="Submissions S."/>
        </authorList>
    </citation>
    <scope>NUCLEOTIDE SEQUENCE [LARGE SCALE GENOMIC DNA]</scope>
    <source>
        <strain evidence="2">DSM 22329</strain>
    </source>
</reference>
<dbReference type="Proteomes" id="UP000199077">
    <property type="component" value="Chromosome I"/>
</dbReference>
<evidence type="ECO:0000313" key="2">
    <source>
        <dbReference type="Proteomes" id="UP000199077"/>
    </source>
</evidence>
<gene>
    <name evidence="1" type="ORF">SAMN04489867_0910</name>
</gene>
<organism evidence="1 2">
    <name type="scientific">Pedococcus dokdonensis</name>
    <dbReference type="NCBI Taxonomy" id="443156"/>
    <lineage>
        <taxon>Bacteria</taxon>
        <taxon>Bacillati</taxon>
        <taxon>Actinomycetota</taxon>
        <taxon>Actinomycetes</taxon>
        <taxon>Micrococcales</taxon>
        <taxon>Intrasporangiaceae</taxon>
        <taxon>Pedococcus</taxon>
    </lineage>
</organism>
<name>A0A1H0NDQ0_9MICO</name>
<evidence type="ECO:0000313" key="1">
    <source>
        <dbReference type="EMBL" id="SDO90545.1"/>
    </source>
</evidence>
<dbReference type="EMBL" id="LT629711">
    <property type="protein sequence ID" value="SDO90545.1"/>
    <property type="molecule type" value="Genomic_DNA"/>
</dbReference>
<accession>A0A1H0NDQ0</accession>